<dbReference type="PANTHER" id="PTHR43369">
    <property type="entry name" value="PHOSPHORIBOSYLGLYCINAMIDE FORMYLTRANSFERASE"/>
    <property type="match status" value="1"/>
</dbReference>
<keyword evidence="7" id="KW-1185">Reference proteome</keyword>
<evidence type="ECO:0000313" key="7">
    <source>
        <dbReference type="Proteomes" id="UP000315289"/>
    </source>
</evidence>
<dbReference type="Proteomes" id="UP000315289">
    <property type="component" value="Unassembled WGS sequence"/>
</dbReference>
<keyword evidence="4" id="KW-0658">Purine biosynthesis</keyword>
<dbReference type="Pfam" id="PF00551">
    <property type="entry name" value="Formyl_trans_N"/>
    <property type="match status" value="1"/>
</dbReference>
<evidence type="ECO:0000256" key="4">
    <source>
        <dbReference type="ARBA" id="ARBA00022755"/>
    </source>
</evidence>
<name>A0A557STE2_9ARCH</name>
<dbReference type="EMBL" id="VOAH01000011">
    <property type="protein sequence ID" value="TVP39872.1"/>
    <property type="molecule type" value="Genomic_DNA"/>
</dbReference>
<reference evidence="6 7" key="1">
    <citation type="journal article" date="2019" name="Front. Microbiol.">
        <title>Ammonia Oxidation by the Arctic Terrestrial Thaumarchaeote Candidatus Nitrosocosmicus arcticus Is Stimulated by Increasing Temperatures.</title>
        <authorList>
            <person name="Alves R.J.E."/>
            <person name="Kerou M."/>
            <person name="Zappe A."/>
            <person name="Bittner R."/>
            <person name="Abby S.S."/>
            <person name="Schmidt H.A."/>
            <person name="Pfeifer K."/>
            <person name="Schleper C."/>
        </authorList>
    </citation>
    <scope>NUCLEOTIDE SEQUENCE [LARGE SCALE GENOMIC DNA]</scope>
    <source>
        <strain evidence="6 7">Kfb</strain>
    </source>
</reference>
<dbReference type="AlphaFoldDB" id="A0A557STE2"/>
<keyword evidence="3 6" id="KW-0808">Transferase</keyword>
<organism evidence="6 7">
    <name type="scientific">Candidatus Nitrosocosmicus arcticus</name>
    <dbReference type="NCBI Taxonomy" id="2035267"/>
    <lineage>
        <taxon>Archaea</taxon>
        <taxon>Nitrososphaerota</taxon>
        <taxon>Nitrososphaeria</taxon>
        <taxon>Nitrososphaerales</taxon>
        <taxon>Nitrososphaeraceae</taxon>
        <taxon>Candidatus Nitrosocosmicus</taxon>
    </lineage>
</organism>
<dbReference type="CDD" id="cd08645">
    <property type="entry name" value="FMT_core_GART"/>
    <property type="match status" value="1"/>
</dbReference>
<proteinExistence type="inferred from homology"/>
<dbReference type="RefSeq" id="WP_222424912.1">
    <property type="nucleotide sequence ID" value="NZ_ML675587.1"/>
</dbReference>
<protein>
    <recommendedName>
        <fullName evidence="2">phosphoribosylglycinamide formyltransferase 1</fullName>
        <ecNumber evidence="2">2.1.2.2</ecNumber>
    </recommendedName>
</protein>
<dbReference type="Gene3D" id="3.40.50.170">
    <property type="entry name" value="Formyl transferase, N-terminal domain"/>
    <property type="match status" value="1"/>
</dbReference>
<evidence type="ECO:0000256" key="1">
    <source>
        <dbReference type="ARBA" id="ARBA00005054"/>
    </source>
</evidence>
<evidence type="ECO:0000256" key="3">
    <source>
        <dbReference type="ARBA" id="ARBA00022679"/>
    </source>
</evidence>
<dbReference type="EC" id="2.1.2.2" evidence="2"/>
<dbReference type="InterPro" id="IPR004607">
    <property type="entry name" value="GART"/>
</dbReference>
<evidence type="ECO:0000259" key="5">
    <source>
        <dbReference type="Pfam" id="PF00551"/>
    </source>
</evidence>
<dbReference type="GO" id="GO:0006189">
    <property type="term" value="P:'de novo' IMP biosynthetic process"/>
    <property type="evidence" value="ECO:0007669"/>
    <property type="project" value="InterPro"/>
</dbReference>
<dbReference type="GO" id="GO:0004644">
    <property type="term" value="F:phosphoribosylglycinamide formyltransferase activity"/>
    <property type="evidence" value="ECO:0007669"/>
    <property type="project" value="UniProtKB-EC"/>
</dbReference>
<gene>
    <name evidence="6" type="primary">purN</name>
    <name evidence="6" type="ORF">NARC_110084</name>
</gene>
<dbReference type="InterPro" id="IPR002376">
    <property type="entry name" value="Formyl_transf_N"/>
</dbReference>
<dbReference type="SUPFAM" id="SSF53328">
    <property type="entry name" value="Formyltransferase"/>
    <property type="match status" value="1"/>
</dbReference>
<dbReference type="GO" id="GO:0005737">
    <property type="term" value="C:cytoplasm"/>
    <property type="evidence" value="ECO:0007669"/>
    <property type="project" value="TreeGrafter"/>
</dbReference>
<accession>A0A557STE2</accession>
<comment type="caution">
    <text evidence="6">The sequence shown here is derived from an EMBL/GenBank/DDBJ whole genome shotgun (WGS) entry which is preliminary data.</text>
</comment>
<evidence type="ECO:0000313" key="6">
    <source>
        <dbReference type="EMBL" id="TVP39872.1"/>
    </source>
</evidence>
<comment type="pathway">
    <text evidence="1">Purine metabolism; IMP biosynthesis via de novo pathway; N(2)-formyl-N(1)-(5-phospho-D-ribosyl)glycinamide from N(1)-(5-phospho-D-ribosyl)glycinamide (10-formyl THF route): step 1/1.</text>
</comment>
<dbReference type="PANTHER" id="PTHR43369:SF2">
    <property type="entry name" value="PHOSPHORIBOSYLGLYCINAMIDE FORMYLTRANSFERASE"/>
    <property type="match status" value="1"/>
</dbReference>
<sequence length="208" mass="23250">MFVELINLAIMISGRGSNMKAILDSIRRGDVYGIGKILVISNKQDAWGLKIAEKEYGVKTATILSDRKDESFESRLNFELKNNDIDHLNGLVCLAGFMKILSPSFVELYKNRIMNVHPSLLPSFKGLNAQKQALLAGVKISGCTVHFVDNGVDSGPIILQYPVPVYDNDDESSLSERILLKEHEIYVRAVKLFTLKQISIVDNRVVQI</sequence>
<dbReference type="HAMAP" id="MF_01930">
    <property type="entry name" value="PurN"/>
    <property type="match status" value="1"/>
</dbReference>
<feature type="domain" description="Formyl transferase N-terminal" evidence="5">
    <location>
        <begin position="7"/>
        <end position="190"/>
    </location>
</feature>
<dbReference type="InterPro" id="IPR036477">
    <property type="entry name" value="Formyl_transf_N_sf"/>
</dbReference>
<evidence type="ECO:0000256" key="2">
    <source>
        <dbReference type="ARBA" id="ARBA00012254"/>
    </source>
</evidence>
<dbReference type="NCBIfam" id="TIGR00639">
    <property type="entry name" value="PurN"/>
    <property type="match status" value="1"/>
</dbReference>